<sequence length="444" mass="46780">MSVQPERSRTMATRPSLPFLRPTKDPEVERERDRRSVAQFLRLEVTGGAFLLMAAALALLLANSPISDDYFSLRDHHLDIPALGLELSIGHWASDGLLAIFFFIAGIELKRELTVGELRRPAAALLPVVAAIGGMAVPALVYATVVGLGDGSMDGWAVPMATDIAFALGVLAVVGRRLPSALRTFLLTLAIVDDLIAIIIIAIFFTSDLNLWALLGAFAGLAVFALLHRRGVRGWYVYVPLALLIWGLMYNSGVHATIAGVAIGMLLRSTTETLEKESPAEKVEHIVHPFSAAVAVPLFAVFAAGVPVSGDTFGALVREPEALGVMLGLVAGKVIGIFGATWLAARFTKARLNPSLTWPDVLGGAMLAGIGFTVSLLITELAFTEAPAMEEHVKVAVLLGSLISAVGAAVVLTLRGRAHQRSLAAASPADGGEDDAVISPPSAP</sequence>
<evidence type="ECO:0000256" key="12">
    <source>
        <dbReference type="SAM" id="MobiDB-lite"/>
    </source>
</evidence>
<evidence type="ECO:0000256" key="8">
    <source>
        <dbReference type="ARBA" id="ARBA00023065"/>
    </source>
</evidence>
<dbReference type="GO" id="GO:0006885">
    <property type="term" value="P:regulation of pH"/>
    <property type="evidence" value="ECO:0007669"/>
    <property type="project" value="UniProtKB-UniRule"/>
</dbReference>
<keyword evidence="3 11" id="KW-0050">Antiport</keyword>
<dbReference type="NCBIfam" id="TIGR00773">
    <property type="entry name" value="NhaA"/>
    <property type="match status" value="1"/>
</dbReference>
<feature type="transmembrane region" description="Helical" evidence="11">
    <location>
        <begin position="156"/>
        <end position="174"/>
    </location>
</feature>
<comment type="function">
    <text evidence="11">Na(+)/H(+) antiporter that extrudes sodium in exchange for external protons.</text>
</comment>
<dbReference type="PANTHER" id="PTHR30341">
    <property type="entry name" value="SODIUM ION/PROTON ANTIPORTER NHAA-RELATED"/>
    <property type="match status" value="1"/>
</dbReference>
<name>A0A1W7D0I2_9ACTN</name>
<keyword evidence="7 11" id="KW-0915">Sodium</keyword>
<dbReference type="InterPro" id="IPR023171">
    <property type="entry name" value="Na/H_antiporter_dom_sf"/>
</dbReference>
<comment type="similarity">
    <text evidence="11">Belongs to the NhaA Na(+)/H(+) (TC 2.A.33) antiporter family.</text>
</comment>
<dbReference type="PANTHER" id="PTHR30341:SF0">
    <property type="entry name" value="NA(+)_H(+) ANTIPORTER NHAA"/>
    <property type="match status" value="1"/>
</dbReference>
<organism evidence="13 14">
    <name type="scientific">Streptomyces marincola</name>
    <dbReference type="NCBI Taxonomy" id="2878388"/>
    <lineage>
        <taxon>Bacteria</taxon>
        <taxon>Bacillati</taxon>
        <taxon>Actinomycetota</taxon>
        <taxon>Actinomycetes</taxon>
        <taxon>Kitasatosporales</taxon>
        <taxon>Streptomycetaceae</taxon>
        <taxon>Streptomyces</taxon>
    </lineage>
</organism>
<feature type="transmembrane region" description="Helical" evidence="11">
    <location>
        <begin position="322"/>
        <end position="345"/>
    </location>
</feature>
<feature type="compositionally biased region" description="Basic and acidic residues" evidence="12">
    <location>
        <begin position="22"/>
        <end position="31"/>
    </location>
</feature>
<gene>
    <name evidence="11" type="primary">nhaA</name>
    <name evidence="13" type="ORF">CAG99_18240</name>
</gene>
<feature type="transmembrane region" description="Helical" evidence="11">
    <location>
        <begin position="89"/>
        <end position="109"/>
    </location>
</feature>
<keyword evidence="5 11" id="KW-0812">Transmembrane</keyword>
<feature type="region of interest" description="Disordered" evidence="12">
    <location>
        <begin position="1"/>
        <end position="31"/>
    </location>
</feature>
<comment type="subcellular location">
    <subcellularLocation>
        <location evidence="1">Cell inner membrane</location>
        <topology evidence="1">Multi-pass membrane protein</topology>
    </subcellularLocation>
    <subcellularLocation>
        <location evidence="11">Cell membrane</location>
        <topology evidence="11">Multi-pass membrane protein</topology>
    </subcellularLocation>
</comment>
<evidence type="ECO:0000256" key="1">
    <source>
        <dbReference type="ARBA" id="ARBA00004429"/>
    </source>
</evidence>
<dbReference type="HAMAP" id="MF_01844">
    <property type="entry name" value="NhaA"/>
    <property type="match status" value="1"/>
</dbReference>
<keyword evidence="8 11" id="KW-0406">Ion transport</keyword>
<comment type="catalytic activity">
    <reaction evidence="11">
        <text>Na(+)(in) + 2 H(+)(out) = Na(+)(out) + 2 H(+)(in)</text>
        <dbReference type="Rhea" id="RHEA:29251"/>
        <dbReference type="ChEBI" id="CHEBI:15378"/>
        <dbReference type="ChEBI" id="CHEBI:29101"/>
    </reaction>
</comment>
<dbReference type="GO" id="GO:0015385">
    <property type="term" value="F:sodium:proton antiporter activity"/>
    <property type="evidence" value="ECO:0007669"/>
    <property type="project" value="UniProtKB-UniRule"/>
</dbReference>
<reference evidence="13 14" key="1">
    <citation type="submission" date="2017-05" db="EMBL/GenBank/DDBJ databases">
        <title>Complete genome sequence of Streptomyces sp. SCSIO 03032 revealed the diverse biosynthetic pathways for its bioactive secondary metabolites.</title>
        <authorList>
            <person name="Ma L."/>
            <person name="Zhu Y."/>
            <person name="Zhang W."/>
            <person name="Zhang G."/>
            <person name="Tian X."/>
            <person name="Zhang S."/>
            <person name="Zhang C."/>
        </authorList>
    </citation>
    <scope>NUCLEOTIDE SEQUENCE [LARGE SCALE GENOMIC DNA]</scope>
    <source>
        <strain evidence="13 14">SCSIO 03032</strain>
    </source>
</reference>
<evidence type="ECO:0000256" key="2">
    <source>
        <dbReference type="ARBA" id="ARBA00022448"/>
    </source>
</evidence>
<dbReference type="Gene3D" id="1.20.1530.10">
    <property type="entry name" value="Na+/H+ antiporter like domain"/>
    <property type="match status" value="1"/>
</dbReference>
<evidence type="ECO:0000256" key="4">
    <source>
        <dbReference type="ARBA" id="ARBA00022475"/>
    </source>
</evidence>
<feature type="transmembrane region" description="Helical" evidence="11">
    <location>
        <begin position="186"/>
        <end position="205"/>
    </location>
</feature>
<dbReference type="Pfam" id="PF06965">
    <property type="entry name" value="Na_H_antiport_1"/>
    <property type="match status" value="1"/>
</dbReference>
<evidence type="ECO:0000256" key="5">
    <source>
        <dbReference type="ARBA" id="ARBA00022692"/>
    </source>
</evidence>
<feature type="transmembrane region" description="Helical" evidence="11">
    <location>
        <begin position="121"/>
        <end position="144"/>
    </location>
</feature>
<dbReference type="Proteomes" id="UP000194218">
    <property type="component" value="Chromosome"/>
</dbReference>
<feature type="transmembrane region" description="Helical" evidence="11">
    <location>
        <begin position="286"/>
        <end position="310"/>
    </location>
</feature>
<evidence type="ECO:0000313" key="14">
    <source>
        <dbReference type="Proteomes" id="UP000194218"/>
    </source>
</evidence>
<feature type="compositionally biased region" description="Polar residues" evidence="12">
    <location>
        <begin position="1"/>
        <end position="13"/>
    </location>
</feature>
<evidence type="ECO:0000256" key="9">
    <source>
        <dbReference type="ARBA" id="ARBA00023136"/>
    </source>
</evidence>
<dbReference type="InterPro" id="IPR004670">
    <property type="entry name" value="NhaA"/>
</dbReference>
<dbReference type="GO" id="GO:0005886">
    <property type="term" value="C:plasma membrane"/>
    <property type="evidence" value="ECO:0007669"/>
    <property type="project" value="UniProtKB-SubCell"/>
</dbReference>
<evidence type="ECO:0000256" key="11">
    <source>
        <dbReference type="HAMAP-Rule" id="MF_01844"/>
    </source>
</evidence>
<dbReference type="KEGG" id="smao:CAG99_18240"/>
<proteinExistence type="inferred from homology"/>
<protein>
    <recommendedName>
        <fullName evidence="11">Na(+)/H(+) antiporter NhaA</fullName>
    </recommendedName>
    <alternativeName>
        <fullName evidence="11">Sodium/proton antiporter NhaA</fullName>
    </alternativeName>
</protein>
<keyword evidence="10 11" id="KW-0739">Sodium transport</keyword>
<feature type="transmembrane region" description="Helical" evidence="11">
    <location>
        <begin position="235"/>
        <end position="266"/>
    </location>
</feature>
<evidence type="ECO:0000313" key="13">
    <source>
        <dbReference type="EMBL" id="ARQ70524.1"/>
    </source>
</evidence>
<feature type="transmembrane region" description="Helical" evidence="11">
    <location>
        <begin position="40"/>
        <end position="62"/>
    </location>
</feature>
<dbReference type="EMBL" id="CP021121">
    <property type="protein sequence ID" value="ARQ70524.1"/>
    <property type="molecule type" value="Genomic_DNA"/>
</dbReference>
<evidence type="ECO:0000256" key="3">
    <source>
        <dbReference type="ARBA" id="ARBA00022449"/>
    </source>
</evidence>
<evidence type="ECO:0000256" key="6">
    <source>
        <dbReference type="ARBA" id="ARBA00022989"/>
    </source>
</evidence>
<dbReference type="AlphaFoldDB" id="A0A1W7D0I2"/>
<feature type="region of interest" description="Disordered" evidence="12">
    <location>
        <begin position="423"/>
        <end position="444"/>
    </location>
</feature>
<keyword evidence="6 11" id="KW-1133">Transmembrane helix</keyword>
<keyword evidence="2 11" id="KW-0813">Transport</keyword>
<feature type="transmembrane region" description="Helical" evidence="11">
    <location>
        <begin position="365"/>
        <end position="383"/>
    </location>
</feature>
<feature type="transmembrane region" description="Helical" evidence="11">
    <location>
        <begin position="211"/>
        <end position="228"/>
    </location>
</feature>
<evidence type="ECO:0000256" key="10">
    <source>
        <dbReference type="ARBA" id="ARBA00023201"/>
    </source>
</evidence>
<accession>A0A1W7D0I2</accession>
<keyword evidence="14" id="KW-1185">Reference proteome</keyword>
<dbReference type="OrthoDB" id="117402at2"/>
<keyword evidence="4 11" id="KW-1003">Cell membrane</keyword>
<feature type="transmembrane region" description="Helical" evidence="11">
    <location>
        <begin position="395"/>
        <end position="414"/>
    </location>
</feature>
<keyword evidence="9 11" id="KW-0472">Membrane</keyword>
<evidence type="ECO:0000256" key="7">
    <source>
        <dbReference type="ARBA" id="ARBA00023053"/>
    </source>
</evidence>